<accession>A0AAV2SCP5</accession>
<evidence type="ECO:0000256" key="3">
    <source>
        <dbReference type="SAM" id="MobiDB-lite"/>
    </source>
</evidence>
<dbReference type="GO" id="GO:0005778">
    <property type="term" value="C:peroxisomal membrane"/>
    <property type="evidence" value="ECO:0007669"/>
    <property type="project" value="TreeGrafter"/>
</dbReference>
<evidence type="ECO:0000256" key="1">
    <source>
        <dbReference type="ARBA" id="ARBA00006326"/>
    </source>
</evidence>
<dbReference type="InterPro" id="IPR038322">
    <property type="entry name" value="Pex19_C_sf"/>
</dbReference>
<evidence type="ECO:0000313" key="5">
    <source>
        <dbReference type="Proteomes" id="UP001497623"/>
    </source>
</evidence>
<dbReference type="AlphaFoldDB" id="A0AAV2SCP5"/>
<dbReference type="Proteomes" id="UP001497623">
    <property type="component" value="Unassembled WGS sequence"/>
</dbReference>
<organism evidence="4 5">
    <name type="scientific">Meganyctiphanes norvegica</name>
    <name type="common">Northern krill</name>
    <name type="synonym">Thysanopoda norvegica</name>
    <dbReference type="NCBI Taxonomy" id="48144"/>
    <lineage>
        <taxon>Eukaryota</taxon>
        <taxon>Metazoa</taxon>
        <taxon>Ecdysozoa</taxon>
        <taxon>Arthropoda</taxon>
        <taxon>Crustacea</taxon>
        <taxon>Multicrustacea</taxon>
        <taxon>Malacostraca</taxon>
        <taxon>Eumalacostraca</taxon>
        <taxon>Eucarida</taxon>
        <taxon>Euphausiacea</taxon>
        <taxon>Euphausiidae</taxon>
        <taxon>Meganyctiphanes</taxon>
    </lineage>
</organism>
<dbReference type="EMBL" id="CAXKWB010062523">
    <property type="protein sequence ID" value="CAL4185406.1"/>
    <property type="molecule type" value="Genomic_DNA"/>
</dbReference>
<dbReference type="InterPro" id="IPR006708">
    <property type="entry name" value="Pex19"/>
</dbReference>
<dbReference type="Gene3D" id="1.20.120.900">
    <property type="entry name" value="Pex19, mPTS binding domain"/>
    <property type="match status" value="1"/>
</dbReference>
<evidence type="ECO:0000256" key="2">
    <source>
        <dbReference type="ARBA" id="ARBA00029688"/>
    </source>
</evidence>
<evidence type="ECO:0000313" key="4">
    <source>
        <dbReference type="EMBL" id="CAL4185406.1"/>
    </source>
</evidence>
<dbReference type="PANTHER" id="PTHR12774:SF2">
    <property type="entry name" value="PEROXISOMAL BIOGENESIS FACTOR 19"/>
    <property type="match status" value="1"/>
</dbReference>
<dbReference type="GO" id="GO:0045046">
    <property type="term" value="P:protein import into peroxisome membrane"/>
    <property type="evidence" value="ECO:0007669"/>
    <property type="project" value="TreeGrafter"/>
</dbReference>
<keyword evidence="5" id="KW-1185">Reference proteome</keyword>
<dbReference type="GO" id="GO:0033328">
    <property type="term" value="F:peroxisome membrane targeting sequence binding"/>
    <property type="evidence" value="ECO:0007669"/>
    <property type="project" value="TreeGrafter"/>
</dbReference>
<protein>
    <recommendedName>
        <fullName evidence="2">Peroxin-19</fullName>
    </recommendedName>
</protein>
<feature type="compositionally biased region" description="Polar residues" evidence="3">
    <location>
        <begin position="335"/>
        <end position="344"/>
    </location>
</feature>
<gene>
    <name evidence="4" type="ORF">MNOR_LOCUS35945</name>
</gene>
<comment type="similarity">
    <text evidence="1">Belongs to the peroxin-19 family.</text>
</comment>
<proteinExistence type="inferred from homology"/>
<name>A0AAV2SCP5_MEGNR</name>
<comment type="caution">
    <text evidence="4">The sequence shown here is derived from an EMBL/GenBank/DDBJ whole genome shotgun (WGS) entry which is preliminary data.</text>
</comment>
<feature type="compositionally biased region" description="Gly residues" evidence="3">
    <location>
        <begin position="314"/>
        <end position="325"/>
    </location>
</feature>
<reference evidence="4 5" key="1">
    <citation type="submission" date="2024-05" db="EMBL/GenBank/DDBJ databases">
        <authorList>
            <person name="Wallberg A."/>
        </authorList>
    </citation>
    <scope>NUCLEOTIDE SEQUENCE [LARGE SCALE GENOMIC DNA]</scope>
</reference>
<dbReference type="Pfam" id="PF04614">
    <property type="entry name" value="Pex19"/>
    <property type="match status" value="1"/>
</dbReference>
<feature type="region of interest" description="Disordered" evidence="3">
    <location>
        <begin position="314"/>
        <end position="354"/>
    </location>
</feature>
<dbReference type="PANTHER" id="PTHR12774">
    <property type="entry name" value="PEROXISOMAL BIOGENESIS FACTOR 19"/>
    <property type="match status" value="1"/>
</dbReference>
<sequence length="354" mass="38271">MAEGDKRIESVPDPDLESLLDDAFEDFNKPSVPVVVAAPQEADQPGGPQAGDSNVWTEEFIKQSTQRFEQTMRTLLEQQQGATAVASTAPTPVPAPAPSNPGQIPEMDFANLSAELSKFAETAAKSATEAQTDSDYTKALADSLKQLNQSTEQIKGTPTADDLTKMFESMGIMGDSSEGGGADANGLFPLMQVMLENILSKEVLYTPMKEIVEKYPDWLADHRSSLPQEEFERYNKQFDIMKQVVELYDAESDTDTEEIKSQRFEKIMTSMQKLQELGQPPKDLVGDMGPMINFDESGNPQMPDMSSLFGGMGGLSGFPGMGGANMSGMPPPPTGGSQDGTQQPPGADEQCCVM</sequence>